<proteinExistence type="predicted"/>
<gene>
    <name evidence="1" type="ORF">SDC9_102522</name>
</gene>
<evidence type="ECO:0000313" key="1">
    <source>
        <dbReference type="EMBL" id="MPM55725.1"/>
    </source>
</evidence>
<dbReference type="AlphaFoldDB" id="A0A645AR35"/>
<dbReference type="AntiFam" id="ANF00095">
    <property type="entry name" value="Shadow ORF (opposite ABC transporters)"/>
</dbReference>
<sequence>MADEDHTFAFLPQLMYDLKQTLGLQVGEGRGRLVQHQQLRPPVQGLEDFNALLRAHGDLGDGLIQLHIQPVALRQLKNFLFPRLSADENTLGMLVPQNDVFKDRHGLHQHEMLMHHADAQPDGLGRGIDFHPLALEINAAGRGLIQTEQDIHQRAFARSVFSQQSVNLASLYAPVDVPVGVNLAETLGNVLHSQDFFHKRGLSPLVMFNMPKCGPACSRMPRRTETFPKKKKAKRGRFASKEGTSRRCFVMSQHRAVDSIPFAYLLYKMRGRFVNIAI</sequence>
<dbReference type="EMBL" id="VSSQ01015406">
    <property type="protein sequence ID" value="MPM55725.1"/>
    <property type="molecule type" value="Genomic_DNA"/>
</dbReference>
<name>A0A645AR35_9ZZZZ</name>
<reference evidence="1" key="1">
    <citation type="submission" date="2019-08" db="EMBL/GenBank/DDBJ databases">
        <authorList>
            <person name="Kucharzyk K."/>
            <person name="Murdoch R.W."/>
            <person name="Higgins S."/>
            <person name="Loffler F."/>
        </authorList>
    </citation>
    <scope>NUCLEOTIDE SEQUENCE</scope>
</reference>
<comment type="caution">
    <text evidence="1">The sequence shown here is derived from an EMBL/GenBank/DDBJ whole genome shotgun (WGS) entry which is preliminary data.</text>
</comment>
<protein>
    <submittedName>
        <fullName evidence="1">Uncharacterized protein</fullName>
    </submittedName>
</protein>
<accession>A0A645AR35</accession>
<organism evidence="1">
    <name type="scientific">bioreactor metagenome</name>
    <dbReference type="NCBI Taxonomy" id="1076179"/>
    <lineage>
        <taxon>unclassified sequences</taxon>
        <taxon>metagenomes</taxon>
        <taxon>ecological metagenomes</taxon>
    </lineage>
</organism>